<gene>
    <name evidence="7" type="ORF">ACIBG2_12845</name>
</gene>
<name>A0ABW7YSL4_9ACTN</name>
<dbReference type="PROSITE" id="PS51257">
    <property type="entry name" value="PROKAR_LIPOPROTEIN"/>
    <property type="match status" value="1"/>
</dbReference>
<proteinExistence type="inferred from homology"/>
<comment type="caution">
    <text evidence="7">The sequence shown here is derived from an EMBL/GenBank/DDBJ whole genome shotgun (WGS) entry which is preliminary data.</text>
</comment>
<dbReference type="EMBL" id="JBITGY010000003">
    <property type="protein sequence ID" value="MFI6498273.1"/>
    <property type="molecule type" value="Genomic_DNA"/>
</dbReference>
<evidence type="ECO:0000256" key="2">
    <source>
        <dbReference type="ARBA" id="ARBA00022448"/>
    </source>
</evidence>
<dbReference type="RefSeq" id="WP_397081529.1">
    <property type="nucleotide sequence ID" value="NZ_JBITGY010000003.1"/>
</dbReference>
<evidence type="ECO:0000256" key="3">
    <source>
        <dbReference type="ARBA" id="ARBA00022729"/>
    </source>
</evidence>
<evidence type="ECO:0000256" key="5">
    <source>
        <dbReference type="SAM" id="SignalP"/>
    </source>
</evidence>
<evidence type="ECO:0000256" key="1">
    <source>
        <dbReference type="ARBA" id="ARBA00010333"/>
    </source>
</evidence>
<evidence type="ECO:0000313" key="8">
    <source>
        <dbReference type="Proteomes" id="UP001612741"/>
    </source>
</evidence>
<dbReference type="PANTHER" id="PTHR30085:SF6">
    <property type="entry name" value="ABC TRANSPORTER GLUTAMINE-BINDING PROTEIN GLNH"/>
    <property type="match status" value="1"/>
</dbReference>
<evidence type="ECO:0000259" key="6">
    <source>
        <dbReference type="SMART" id="SM00062"/>
    </source>
</evidence>
<reference evidence="7 8" key="1">
    <citation type="submission" date="2024-10" db="EMBL/GenBank/DDBJ databases">
        <title>The Natural Products Discovery Center: Release of the First 8490 Sequenced Strains for Exploring Actinobacteria Biosynthetic Diversity.</title>
        <authorList>
            <person name="Kalkreuter E."/>
            <person name="Kautsar S.A."/>
            <person name="Yang D."/>
            <person name="Bader C.D."/>
            <person name="Teijaro C.N."/>
            <person name="Fluegel L."/>
            <person name="Davis C.M."/>
            <person name="Simpson J.R."/>
            <person name="Lauterbach L."/>
            <person name="Steele A.D."/>
            <person name="Gui C."/>
            <person name="Meng S."/>
            <person name="Li G."/>
            <person name="Viehrig K."/>
            <person name="Ye F."/>
            <person name="Su P."/>
            <person name="Kiefer A.F."/>
            <person name="Nichols A."/>
            <person name="Cepeda A.J."/>
            <person name="Yan W."/>
            <person name="Fan B."/>
            <person name="Jiang Y."/>
            <person name="Adhikari A."/>
            <person name="Zheng C.-J."/>
            <person name="Schuster L."/>
            <person name="Cowan T.M."/>
            <person name="Smanski M.J."/>
            <person name="Chevrette M.G."/>
            <person name="De Carvalho L.P.S."/>
            <person name="Shen B."/>
        </authorList>
    </citation>
    <scope>NUCLEOTIDE SEQUENCE [LARGE SCALE GENOMIC DNA]</scope>
    <source>
        <strain evidence="7 8">NPDC050545</strain>
    </source>
</reference>
<feature type="chain" id="PRO_5046205893" evidence="5">
    <location>
        <begin position="22"/>
        <end position="266"/>
    </location>
</feature>
<sequence length="266" mass="28543">MRRLAALAAVALLAASCGASAGTVMGKDTIRVGVRTDLPGIGVRTQAGGFEGFDVDVARYIAKKLGARPEFVPILAADREKVLADDRADLVLATFSITQERKARVLFAGPYHLSYQDILVRPGETQIKNVRDLKDRRICEVQGSNAGQRVVEERKVAAQLVPVPDYGTCLKSLKDGQVDAITTNDIILAGLAAQDGSGLRLLNARFNEQRTGVGLRVGDVEGCETVNRAIIDMYQDGTAKALLAKWFGKTELDLSTVAVPQFEGCA</sequence>
<feature type="signal peptide" evidence="5">
    <location>
        <begin position="1"/>
        <end position="21"/>
    </location>
</feature>
<keyword evidence="3 5" id="KW-0732">Signal</keyword>
<dbReference type="InterPro" id="IPR051455">
    <property type="entry name" value="Bact_solute-bind_prot3"/>
</dbReference>
<dbReference type="PROSITE" id="PS01039">
    <property type="entry name" value="SBP_BACTERIAL_3"/>
    <property type="match status" value="1"/>
</dbReference>
<dbReference type="SMART" id="SM00062">
    <property type="entry name" value="PBPb"/>
    <property type="match status" value="1"/>
</dbReference>
<dbReference type="Proteomes" id="UP001612741">
    <property type="component" value="Unassembled WGS sequence"/>
</dbReference>
<dbReference type="Pfam" id="PF00497">
    <property type="entry name" value="SBP_bac_3"/>
    <property type="match status" value="1"/>
</dbReference>
<protein>
    <submittedName>
        <fullName evidence="7">Transporter substrate-binding domain-containing protein</fullName>
    </submittedName>
</protein>
<dbReference type="InterPro" id="IPR018313">
    <property type="entry name" value="SBP_3_CS"/>
</dbReference>
<dbReference type="SUPFAM" id="SSF53850">
    <property type="entry name" value="Periplasmic binding protein-like II"/>
    <property type="match status" value="1"/>
</dbReference>
<keyword evidence="2" id="KW-0813">Transport</keyword>
<keyword evidence="8" id="KW-1185">Reference proteome</keyword>
<accession>A0ABW7YSL4</accession>
<comment type="similarity">
    <text evidence="1 4">Belongs to the bacterial solute-binding protein 3 family.</text>
</comment>
<evidence type="ECO:0000313" key="7">
    <source>
        <dbReference type="EMBL" id="MFI6498273.1"/>
    </source>
</evidence>
<dbReference type="Gene3D" id="3.40.190.10">
    <property type="entry name" value="Periplasmic binding protein-like II"/>
    <property type="match status" value="2"/>
</dbReference>
<dbReference type="InterPro" id="IPR001638">
    <property type="entry name" value="Solute-binding_3/MltF_N"/>
</dbReference>
<evidence type="ECO:0000256" key="4">
    <source>
        <dbReference type="RuleBase" id="RU003744"/>
    </source>
</evidence>
<organism evidence="7 8">
    <name type="scientific">Nonomuraea typhae</name>
    <dbReference type="NCBI Taxonomy" id="2603600"/>
    <lineage>
        <taxon>Bacteria</taxon>
        <taxon>Bacillati</taxon>
        <taxon>Actinomycetota</taxon>
        <taxon>Actinomycetes</taxon>
        <taxon>Streptosporangiales</taxon>
        <taxon>Streptosporangiaceae</taxon>
        <taxon>Nonomuraea</taxon>
    </lineage>
</organism>
<feature type="domain" description="Solute-binding protein family 3/N-terminal" evidence="6">
    <location>
        <begin position="29"/>
        <end position="250"/>
    </location>
</feature>
<dbReference type="PANTHER" id="PTHR30085">
    <property type="entry name" value="AMINO ACID ABC TRANSPORTER PERMEASE"/>
    <property type="match status" value="1"/>
</dbReference>